<reference evidence="1 2" key="1">
    <citation type="submission" date="2020-02" db="EMBL/GenBank/DDBJ databases">
        <title>Pseudomonas Putida W5 Complete Genome Assembly.</title>
        <authorList>
            <person name="Yuan Z.-C."/>
            <person name="Shaw G.A."/>
            <person name="Cusano A.D."/>
            <person name="Caddey B.J."/>
            <person name="Weselowski B.J."/>
        </authorList>
    </citation>
    <scope>NUCLEOTIDE SEQUENCE [LARGE SCALE GENOMIC DNA]</scope>
    <source>
        <strain evidence="1 2">W5</strain>
    </source>
</reference>
<accession>A0A6I6Y2J3</accession>
<gene>
    <name evidence="1" type="ORF">C2H86_16125</name>
</gene>
<proteinExistence type="predicted"/>
<evidence type="ECO:0000313" key="2">
    <source>
        <dbReference type="Proteomes" id="UP000464480"/>
    </source>
</evidence>
<dbReference type="RefSeq" id="WP_159411149.1">
    <property type="nucleotide sequence ID" value="NZ_CP026115.2"/>
</dbReference>
<dbReference type="Proteomes" id="UP000464480">
    <property type="component" value="Chromosome"/>
</dbReference>
<dbReference type="EMBL" id="CP026115">
    <property type="protein sequence ID" value="QHG65838.1"/>
    <property type="molecule type" value="Genomic_DNA"/>
</dbReference>
<protein>
    <submittedName>
        <fullName evidence="1">Uncharacterized protein</fullName>
    </submittedName>
</protein>
<dbReference type="AlphaFoldDB" id="A0A6I6Y2J3"/>
<sequence length="112" mass="12722">MHPDSRTNAELRNALRELLAHDVNNPDDDPHMSGVLFFCATDEHTRQLVERIELLASEIFFDPCGRAIHHRMRAIGVKGVCIKQKRKASVDETVIRIDLNDKGYITVSTARL</sequence>
<name>A0A6I6Y2J3_PSEPU</name>
<organism evidence="1 2">
    <name type="scientific">Pseudomonas putida</name>
    <name type="common">Arthrobacter siderocapsulatus</name>
    <dbReference type="NCBI Taxonomy" id="303"/>
    <lineage>
        <taxon>Bacteria</taxon>
        <taxon>Pseudomonadati</taxon>
        <taxon>Pseudomonadota</taxon>
        <taxon>Gammaproteobacteria</taxon>
        <taxon>Pseudomonadales</taxon>
        <taxon>Pseudomonadaceae</taxon>
        <taxon>Pseudomonas</taxon>
    </lineage>
</organism>
<evidence type="ECO:0000313" key="1">
    <source>
        <dbReference type="EMBL" id="QHG65838.1"/>
    </source>
</evidence>